<evidence type="ECO:0000256" key="1">
    <source>
        <dbReference type="SAM" id="MobiDB-lite"/>
    </source>
</evidence>
<evidence type="ECO:0000313" key="2">
    <source>
        <dbReference type="EMBL" id="WFD23519.1"/>
    </source>
</evidence>
<evidence type="ECO:0000313" key="3">
    <source>
        <dbReference type="Proteomes" id="UP001214415"/>
    </source>
</evidence>
<feature type="compositionally biased region" description="Basic and acidic residues" evidence="1">
    <location>
        <begin position="55"/>
        <end position="67"/>
    </location>
</feature>
<dbReference type="EMBL" id="CP119903">
    <property type="protein sequence ID" value="WFD23519.1"/>
    <property type="molecule type" value="Genomic_DNA"/>
</dbReference>
<dbReference type="PANTHER" id="PTHR28207:SF1">
    <property type="entry name" value="ATP SYNTHASE SUBUNIT H, MITOCHONDRIAL"/>
    <property type="match status" value="1"/>
</dbReference>
<proteinExistence type="predicted"/>
<reference evidence="2" key="1">
    <citation type="submission" date="2023-03" db="EMBL/GenBank/DDBJ databases">
        <title>Mating type loci evolution in Malassezia.</title>
        <authorList>
            <person name="Coelho M.A."/>
        </authorList>
    </citation>
    <scope>NUCLEOTIDE SEQUENCE</scope>
    <source>
        <strain evidence="2">CBS 12830</strain>
    </source>
</reference>
<dbReference type="PANTHER" id="PTHR28207">
    <property type="entry name" value="ATP SYNTHASE SUBUNIT H, MITOCHONDRIAL"/>
    <property type="match status" value="1"/>
</dbReference>
<dbReference type="Pfam" id="PF10775">
    <property type="entry name" value="ATP_sub_h"/>
    <property type="match status" value="1"/>
</dbReference>
<gene>
    <name evidence="2" type="ORF">MEQU1_002211</name>
</gene>
<feature type="region of interest" description="Disordered" evidence="1">
    <location>
        <begin position="55"/>
        <end position="135"/>
    </location>
</feature>
<evidence type="ECO:0008006" key="4">
    <source>
        <dbReference type="Google" id="ProtNLM"/>
    </source>
</evidence>
<dbReference type="GO" id="GO:0046933">
    <property type="term" value="F:proton-transporting ATP synthase activity, rotational mechanism"/>
    <property type="evidence" value="ECO:0007669"/>
    <property type="project" value="TreeGrafter"/>
</dbReference>
<organism evidence="2 3">
    <name type="scientific">Malassezia equina</name>
    <dbReference type="NCBI Taxonomy" id="1381935"/>
    <lineage>
        <taxon>Eukaryota</taxon>
        <taxon>Fungi</taxon>
        <taxon>Dikarya</taxon>
        <taxon>Basidiomycota</taxon>
        <taxon>Ustilaginomycotina</taxon>
        <taxon>Malasseziomycetes</taxon>
        <taxon>Malasseziales</taxon>
        <taxon>Malasseziaceae</taxon>
        <taxon>Malassezia</taxon>
    </lineage>
</organism>
<keyword evidence="3" id="KW-1185">Reference proteome</keyword>
<protein>
    <recommendedName>
        <fullName evidence="4">ATP synthase complex subunit H</fullName>
    </recommendedName>
</protein>
<name>A0AAF0EEL0_9BASI</name>
<feature type="compositionally biased region" description="Basic and acidic residues" evidence="1">
    <location>
        <begin position="120"/>
        <end position="135"/>
    </location>
</feature>
<dbReference type="AlphaFoldDB" id="A0AAF0EEL0"/>
<feature type="compositionally biased region" description="Low complexity" evidence="1">
    <location>
        <begin position="71"/>
        <end position="88"/>
    </location>
</feature>
<dbReference type="InterPro" id="IPR019711">
    <property type="entry name" value="ATP_synth_F0_suH"/>
</dbReference>
<accession>A0AAF0EEL0</accession>
<dbReference type="Proteomes" id="UP001214415">
    <property type="component" value="Chromosome 4"/>
</dbReference>
<sequence length="135" mass="14246">MFAVAPRALLSVQQARVAGLRAMSTSAVARKGTSPHTDADLVQEAYLRELKAYKAPAKDENAHKGQVREFSAPAAPSAPATPSSAEISSELEAYAASEPDAAPVSHAADEAASEQQDVNEYLKELQADLPAEPHH</sequence>